<organism evidence="2 3">
    <name type="scientific">Clavelina lepadiformis</name>
    <name type="common">Light-bulb sea squirt</name>
    <name type="synonym">Ascidia lepadiformis</name>
    <dbReference type="NCBI Taxonomy" id="159417"/>
    <lineage>
        <taxon>Eukaryota</taxon>
        <taxon>Metazoa</taxon>
        <taxon>Chordata</taxon>
        <taxon>Tunicata</taxon>
        <taxon>Ascidiacea</taxon>
        <taxon>Aplousobranchia</taxon>
        <taxon>Clavelinidae</taxon>
        <taxon>Clavelina</taxon>
    </lineage>
</organism>
<feature type="transmembrane region" description="Helical" evidence="1">
    <location>
        <begin position="162"/>
        <end position="193"/>
    </location>
</feature>
<dbReference type="EMBL" id="CAWYQH010000108">
    <property type="protein sequence ID" value="CAK8688935.1"/>
    <property type="molecule type" value="Genomic_DNA"/>
</dbReference>
<keyword evidence="1" id="KW-0472">Membrane</keyword>
<evidence type="ECO:0000256" key="1">
    <source>
        <dbReference type="SAM" id="Phobius"/>
    </source>
</evidence>
<evidence type="ECO:0000313" key="3">
    <source>
        <dbReference type="Proteomes" id="UP001642483"/>
    </source>
</evidence>
<feature type="transmembrane region" description="Helical" evidence="1">
    <location>
        <begin position="213"/>
        <end position="231"/>
    </location>
</feature>
<gene>
    <name evidence="2" type="ORF">CVLEPA_LOCUS20936</name>
</gene>
<dbReference type="PANTHER" id="PTHR33802:SF1">
    <property type="entry name" value="XK-RELATED PROTEIN"/>
    <property type="match status" value="1"/>
</dbReference>
<feature type="transmembrane region" description="Helical" evidence="1">
    <location>
        <begin position="97"/>
        <end position="114"/>
    </location>
</feature>
<feature type="transmembrane region" description="Helical" evidence="1">
    <location>
        <begin position="7"/>
        <end position="25"/>
    </location>
</feature>
<keyword evidence="1" id="KW-1133">Transmembrane helix</keyword>
<feature type="transmembrane region" description="Helical" evidence="1">
    <location>
        <begin position="271"/>
        <end position="291"/>
    </location>
</feature>
<feature type="transmembrane region" description="Helical" evidence="1">
    <location>
        <begin position="54"/>
        <end position="76"/>
    </location>
</feature>
<keyword evidence="1" id="KW-0812">Transmembrane</keyword>
<protein>
    <submittedName>
        <fullName evidence="2">Uncharacterized protein</fullName>
    </submittedName>
</protein>
<dbReference type="PANTHER" id="PTHR33802">
    <property type="entry name" value="SI:CH211-161H7.5-RELATED"/>
    <property type="match status" value="1"/>
</dbReference>
<sequence>MDKAQRLLIIVALLANIAAIVFGYFNATNAGGFFNNRIEYLNKKYYQEIAPTGIAFSIIWPIIYFWNIVGTFYLVVSMCLPAYESPVNYKPTLISKPFLVFYIMAFGSAITWLFTFDREMLVTSAIVLAIGALSVCISLGISCKRVYDNLAALEKSNQALLWLVRILVQNALAILGTWLTLATFIGVGISLIYADSPSTEKAKWRGIVTMEDGSTIMLSILLGLAVAWFVFQNFICWRYFQGLFVTFPVLVFAYAGILVKLQNDENAQRNFILACVGVGVCSILFLIRLPLAIYRMVTNQGQYEKVAGREKLFT</sequence>
<accession>A0ABP0GFI6</accession>
<proteinExistence type="predicted"/>
<evidence type="ECO:0000313" key="2">
    <source>
        <dbReference type="EMBL" id="CAK8688935.1"/>
    </source>
</evidence>
<keyword evidence="3" id="KW-1185">Reference proteome</keyword>
<dbReference type="Proteomes" id="UP001642483">
    <property type="component" value="Unassembled WGS sequence"/>
</dbReference>
<comment type="caution">
    <text evidence="2">The sequence shown here is derived from an EMBL/GenBank/DDBJ whole genome shotgun (WGS) entry which is preliminary data.</text>
</comment>
<reference evidence="2 3" key="1">
    <citation type="submission" date="2024-02" db="EMBL/GenBank/DDBJ databases">
        <authorList>
            <person name="Daric V."/>
            <person name="Darras S."/>
        </authorList>
    </citation>
    <scope>NUCLEOTIDE SEQUENCE [LARGE SCALE GENOMIC DNA]</scope>
</reference>
<feature type="transmembrane region" description="Helical" evidence="1">
    <location>
        <begin position="120"/>
        <end position="141"/>
    </location>
</feature>
<name>A0ABP0GFI6_CLALP</name>
<feature type="transmembrane region" description="Helical" evidence="1">
    <location>
        <begin position="243"/>
        <end position="259"/>
    </location>
</feature>